<proteinExistence type="predicted"/>
<feature type="chain" id="PRO_5003868112" evidence="3">
    <location>
        <begin position="30"/>
        <end position="87"/>
    </location>
</feature>
<evidence type="ECO:0000313" key="5">
    <source>
        <dbReference type="Proteomes" id="UP000007129"/>
    </source>
</evidence>
<sequence>MASNAPTRTTSALLALLVIVQALLPLVAADPVPEAAPDPAPKKSKGGSTVNGTSTNDNESMAAFTANFPDIFMVGMSLLTFLASKFW</sequence>
<feature type="transmembrane region" description="Helical" evidence="2">
    <location>
        <begin position="61"/>
        <end position="83"/>
    </location>
</feature>
<keyword evidence="2" id="KW-0472">Membrane</keyword>
<feature type="region of interest" description="Disordered" evidence="1">
    <location>
        <begin position="34"/>
        <end position="59"/>
    </location>
</feature>
<dbReference type="InParanoid" id="K2S3A2"/>
<dbReference type="VEuPathDB" id="FungiDB:MPH_11676"/>
<evidence type="ECO:0000256" key="2">
    <source>
        <dbReference type="SAM" id="Phobius"/>
    </source>
</evidence>
<evidence type="ECO:0000256" key="3">
    <source>
        <dbReference type="SAM" id="SignalP"/>
    </source>
</evidence>
<keyword evidence="3" id="KW-0732">Signal</keyword>
<feature type="compositionally biased region" description="Polar residues" evidence="1">
    <location>
        <begin position="46"/>
        <end position="59"/>
    </location>
</feature>
<comment type="caution">
    <text evidence="4">The sequence shown here is derived from an EMBL/GenBank/DDBJ whole genome shotgun (WGS) entry which is preliminary data.</text>
</comment>
<protein>
    <submittedName>
        <fullName evidence="4">Uncharacterized protein</fullName>
    </submittedName>
</protein>
<name>K2S3A2_MACPH</name>
<organism evidence="4 5">
    <name type="scientific">Macrophomina phaseolina (strain MS6)</name>
    <name type="common">Charcoal rot fungus</name>
    <dbReference type="NCBI Taxonomy" id="1126212"/>
    <lineage>
        <taxon>Eukaryota</taxon>
        <taxon>Fungi</taxon>
        <taxon>Dikarya</taxon>
        <taxon>Ascomycota</taxon>
        <taxon>Pezizomycotina</taxon>
        <taxon>Dothideomycetes</taxon>
        <taxon>Dothideomycetes incertae sedis</taxon>
        <taxon>Botryosphaeriales</taxon>
        <taxon>Botryosphaeriaceae</taxon>
        <taxon>Macrophomina</taxon>
    </lineage>
</organism>
<dbReference type="HOGENOM" id="CLU_2483123_0_0_1"/>
<keyword evidence="2" id="KW-0812">Transmembrane</keyword>
<keyword evidence="2" id="KW-1133">Transmembrane helix</keyword>
<evidence type="ECO:0000256" key="1">
    <source>
        <dbReference type="SAM" id="MobiDB-lite"/>
    </source>
</evidence>
<dbReference type="Proteomes" id="UP000007129">
    <property type="component" value="Unassembled WGS sequence"/>
</dbReference>
<feature type="signal peptide" evidence="3">
    <location>
        <begin position="1"/>
        <end position="29"/>
    </location>
</feature>
<gene>
    <name evidence="4" type="ORF">MPH_11676</name>
</gene>
<accession>K2S3A2</accession>
<reference evidence="4 5" key="1">
    <citation type="journal article" date="2012" name="BMC Genomics">
        <title>Tools to kill: Genome of one of the most destructive plant pathogenic fungi Macrophomina phaseolina.</title>
        <authorList>
            <person name="Islam M.S."/>
            <person name="Haque M.S."/>
            <person name="Islam M.M."/>
            <person name="Emdad E.M."/>
            <person name="Halim A."/>
            <person name="Hossen Q.M.M."/>
            <person name="Hossain M.Z."/>
            <person name="Ahmed B."/>
            <person name="Rahim S."/>
            <person name="Rahman M.S."/>
            <person name="Alam M.M."/>
            <person name="Hou S."/>
            <person name="Wan X."/>
            <person name="Saito J.A."/>
            <person name="Alam M."/>
        </authorList>
    </citation>
    <scope>NUCLEOTIDE SEQUENCE [LARGE SCALE GENOMIC DNA]</scope>
    <source>
        <strain evidence="4 5">MS6</strain>
    </source>
</reference>
<dbReference type="EMBL" id="AHHD01000496">
    <property type="protein sequence ID" value="EKG11205.1"/>
    <property type="molecule type" value="Genomic_DNA"/>
</dbReference>
<dbReference type="AlphaFoldDB" id="K2S3A2"/>
<evidence type="ECO:0000313" key="4">
    <source>
        <dbReference type="EMBL" id="EKG11205.1"/>
    </source>
</evidence>